<accession>A0A4C1UDL5</accession>
<proteinExistence type="predicted"/>
<comment type="caution">
    <text evidence="2">The sequence shown here is derived from an EMBL/GenBank/DDBJ whole genome shotgun (WGS) entry which is preliminary data.</text>
</comment>
<evidence type="ECO:0000313" key="3">
    <source>
        <dbReference type="Proteomes" id="UP000299102"/>
    </source>
</evidence>
<dbReference type="EMBL" id="BGZK01000156">
    <property type="protein sequence ID" value="GBP24014.1"/>
    <property type="molecule type" value="Genomic_DNA"/>
</dbReference>
<protein>
    <submittedName>
        <fullName evidence="2">Uncharacterized protein</fullName>
    </submittedName>
</protein>
<dbReference type="AlphaFoldDB" id="A0A4C1UDL5"/>
<keyword evidence="3" id="KW-1185">Reference proteome</keyword>
<feature type="region of interest" description="Disordered" evidence="1">
    <location>
        <begin position="175"/>
        <end position="214"/>
    </location>
</feature>
<feature type="region of interest" description="Disordered" evidence="1">
    <location>
        <begin position="1"/>
        <end position="20"/>
    </location>
</feature>
<organism evidence="2 3">
    <name type="scientific">Eumeta variegata</name>
    <name type="common">Bagworm moth</name>
    <name type="synonym">Eumeta japonica</name>
    <dbReference type="NCBI Taxonomy" id="151549"/>
    <lineage>
        <taxon>Eukaryota</taxon>
        <taxon>Metazoa</taxon>
        <taxon>Ecdysozoa</taxon>
        <taxon>Arthropoda</taxon>
        <taxon>Hexapoda</taxon>
        <taxon>Insecta</taxon>
        <taxon>Pterygota</taxon>
        <taxon>Neoptera</taxon>
        <taxon>Endopterygota</taxon>
        <taxon>Lepidoptera</taxon>
        <taxon>Glossata</taxon>
        <taxon>Ditrysia</taxon>
        <taxon>Tineoidea</taxon>
        <taxon>Psychidae</taxon>
        <taxon>Oiketicinae</taxon>
        <taxon>Eumeta</taxon>
    </lineage>
</organism>
<evidence type="ECO:0000313" key="2">
    <source>
        <dbReference type="EMBL" id="GBP24014.1"/>
    </source>
</evidence>
<dbReference type="Proteomes" id="UP000299102">
    <property type="component" value="Unassembled WGS sequence"/>
</dbReference>
<feature type="compositionally biased region" description="Basic and acidic residues" evidence="1">
    <location>
        <begin position="175"/>
        <end position="202"/>
    </location>
</feature>
<gene>
    <name evidence="2" type="ORF">EVAR_10115_1</name>
</gene>
<evidence type="ECO:0000256" key="1">
    <source>
        <dbReference type="SAM" id="MobiDB-lite"/>
    </source>
</evidence>
<sequence length="254" mass="29212">MTASEQTNDGDTIPASGATEAMQVDDVVASISTLRNRTGVSPRALTAHRCHPEVPIHVETSRDSLWYVTAHNAFYPSLPARRKLKKNGLVCQFKYRARREKNPKEKGEVTPLFNGERKHLGETRTSRVDENSHLFREKPVVYSGLYCETWALTTYDISDNPILWEKRFNLATNEREKPELSSEQNAKFEQKVHSDWREDKGRRLQRGSRIAEPSERMATSRLAKNTWRHVATPTAGLTFRIKCFRSVNNKNDKR</sequence>
<name>A0A4C1UDL5_EUMVA</name>
<feature type="compositionally biased region" description="Polar residues" evidence="1">
    <location>
        <begin position="1"/>
        <end position="10"/>
    </location>
</feature>
<reference evidence="2 3" key="1">
    <citation type="journal article" date="2019" name="Commun. Biol.">
        <title>The bagworm genome reveals a unique fibroin gene that provides high tensile strength.</title>
        <authorList>
            <person name="Kono N."/>
            <person name="Nakamura H."/>
            <person name="Ohtoshi R."/>
            <person name="Tomita M."/>
            <person name="Numata K."/>
            <person name="Arakawa K."/>
        </authorList>
    </citation>
    <scope>NUCLEOTIDE SEQUENCE [LARGE SCALE GENOMIC DNA]</scope>
</reference>